<feature type="domain" description="ChlI/MoxR AAA lid" evidence="2">
    <location>
        <begin position="229"/>
        <end position="295"/>
    </location>
</feature>
<protein>
    <submittedName>
        <fullName evidence="3">Magnesium chelatase</fullName>
    </submittedName>
</protein>
<dbReference type="PIRSF" id="PIRSF002849">
    <property type="entry name" value="AAA_ATPase_chaperone_MoxR_prd"/>
    <property type="match status" value="1"/>
</dbReference>
<dbReference type="CDD" id="cd00009">
    <property type="entry name" value="AAA"/>
    <property type="match status" value="1"/>
</dbReference>
<dbReference type="InterPro" id="IPR027417">
    <property type="entry name" value="P-loop_NTPase"/>
</dbReference>
<organism evidence="3 4">
    <name type="scientific">Vescimonas fastidiosa</name>
    <dbReference type="NCBI Taxonomy" id="2714353"/>
    <lineage>
        <taxon>Bacteria</taxon>
        <taxon>Bacillati</taxon>
        <taxon>Bacillota</taxon>
        <taxon>Clostridia</taxon>
        <taxon>Eubacteriales</taxon>
        <taxon>Oscillospiraceae</taxon>
        <taxon>Vescimonas</taxon>
    </lineage>
</organism>
<proteinExistence type="predicted"/>
<dbReference type="GO" id="GO:0005524">
    <property type="term" value="F:ATP binding"/>
    <property type="evidence" value="ECO:0007669"/>
    <property type="project" value="InterPro"/>
</dbReference>
<accession>A0A810PVC3</accession>
<dbReference type="Gene3D" id="3.40.50.300">
    <property type="entry name" value="P-loop containing nucleotide triphosphate hydrolases"/>
    <property type="match status" value="1"/>
</dbReference>
<keyword evidence="4" id="KW-1185">Reference proteome</keyword>
<dbReference type="EMBL" id="AP023417">
    <property type="protein sequence ID" value="BCK80199.1"/>
    <property type="molecule type" value="Genomic_DNA"/>
</dbReference>
<dbReference type="Pfam" id="PF17863">
    <property type="entry name" value="AAA_lid_2"/>
    <property type="match status" value="1"/>
</dbReference>
<feature type="domain" description="ATPase AAA-3" evidence="1">
    <location>
        <begin position="35"/>
        <end position="165"/>
    </location>
</feature>
<evidence type="ECO:0000313" key="4">
    <source>
        <dbReference type="Proteomes" id="UP000681343"/>
    </source>
</evidence>
<dbReference type="GO" id="GO:0016887">
    <property type="term" value="F:ATP hydrolysis activity"/>
    <property type="evidence" value="ECO:0007669"/>
    <property type="project" value="InterPro"/>
</dbReference>
<dbReference type="KEGG" id="vfa:MM35RIKEN_23910"/>
<gene>
    <name evidence="3" type="ORF">MM35RIKEN_23910</name>
</gene>
<dbReference type="Proteomes" id="UP000681343">
    <property type="component" value="Plasmid pMM35_02"/>
</dbReference>
<sequence length="315" mass="34276">MNKLTDQIQAEVNKVVLGKEDIVRKVLLAILAQGHVLLEDVPGVGKTTLAKAFSKTLGLDSKRVQFTSDTLPSDIIGFSVFDKADGKLKYQSGAIMTNLLLADEINRTSSKTQSALLEAMEELQVTVDGVTRPLPKPFIVLATENPVGSAGTQMLPASQLDRFMLQLSMGYPNRASTAALLKDRHHVDPLSACQTVTSPAELEKLIAEVSNIHVADRIYDYIAELVDLTRSNAYVTLGVSPRGALAVTRAAKANAYLEGRDYVIPDDVCAVFPDVCVHRLILNSKARLQDYTAALILQNVLTSVQKPDVREFSSK</sequence>
<dbReference type="RefSeq" id="WP_212822204.1">
    <property type="nucleotide sequence ID" value="NZ_AP023417.1"/>
</dbReference>
<dbReference type="AlphaFoldDB" id="A0A810PVC3"/>
<dbReference type="InterPro" id="IPR041628">
    <property type="entry name" value="ChlI/MoxR_AAA_lid"/>
</dbReference>
<dbReference type="Gene3D" id="1.10.8.80">
    <property type="entry name" value="Magnesium chelatase subunit I, C-Terminal domain"/>
    <property type="match status" value="1"/>
</dbReference>
<dbReference type="SUPFAM" id="SSF52540">
    <property type="entry name" value="P-loop containing nucleoside triphosphate hydrolases"/>
    <property type="match status" value="1"/>
</dbReference>
<evidence type="ECO:0000259" key="2">
    <source>
        <dbReference type="Pfam" id="PF17863"/>
    </source>
</evidence>
<dbReference type="InterPro" id="IPR011703">
    <property type="entry name" value="ATPase_AAA-3"/>
</dbReference>
<geneLocation type="plasmid" evidence="3 4">
    <name>pMM35_02</name>
</geneLocation>
<dbReference type="InterPro" id="IPR050764">
    <property type="entry name" value="CbbQ/NirQ/NorQ/GpvN"/>
</dbReference>
<reference evidence="3" key="1">
    <citation type="submission" date="2020-09" db="EMBL/GenBank/DDBJ databases">
        <title>New species isolated from human feces.</title>
        <authorList>
            <person name="Kitahara M."/>
            <person name="Shigeno Y."/>
            <person name="Shime M."/>
            <person name="Matsumoto Y."/>
            <person name="Nakamura S."/>
            <person name="Motooka D."/>
            <person name="Fukuoka S."/>
            <person name="Nishikawa H."/>
            <person name="Benno Y."/>
        </authorList>
    </citation>
    <scope>NUCLEOTIDE SEQUENCE</scope>
    <source>
        <strain evidence="3">MM35</strain>
        <plasmid evidence="3">pMM35_02</plasmid>
    </source>
</reference>
<dbReference type="PANTHER" id="PTHR42759">
    <property type="entry name" value="MOXR FAMILY PROTEIN"/>
    <property type="match status" value="1"/>
</dbReference>
<name>A0A810PVC3_9FIRM</name>
<evidence type="ECO:0000259" key="1">
    <source>
        <dbReference type="Pfam" id="PF07726"/>
    </source>
</evidence>
<dbReference type="PANTHER" id="PTHR42759:SF5">
    <property type="entry name" value="METHANOL DEHYDROGENASE REGULATOR"/>
    <property type="match status" value="1"/>
</dbReference>
<dbReference type="Pfam" id="PF07726">
    <property type="entry name" value="AAA_3"/>
    <property type="match status" value="1"/>
</dbReference>
<evidence type="ECO:0000313" key="3">
    <source>
        <dbReference type="EMBL" id="BCK80199.1"/>
    </source>
</evidence>
<keyword evidence="3" id="KW-0614">Plasmid</keyword>